<proteinExistence type="predicted"/>
<dbReference type="GO" id="GO:0005759">
    <property type="term" value="C:mitochondrial matrix"/>
    <property type="evidence" value="ECO:0007669"/>
    <property type="project" value="TreeGrafter"/>
</dbReference>
<dbReference type="InterPro" id="IPR016161">
    <property type="entry name" value="Ald_DH/histidinol_DH"/>
</dbReference>
<keyword evidence="2" id="KW-0520">NAD</keyword>
<sequence length="379" mass="41633">MSITSSLYNYNVESNRIPTPRGFCLCRYAFQLVCYRRQLEPCATPALVGNVVVWKPSPAATLPNYIVHHIFTEADVPPGAIQFVPGPLPEAVAQANKSFAARSFTRSTFVFKKIWKDIAANLDKHKGRPRVPLAKASSSPGYPFQPPTLNTTRSLSQRTLHVLLHALFPLFLPTCPLPRPLSWSGTTRASIRERAVYLPSPKFDVPEFKFGSVSPIAKKVTKTIMTSFPTREDVYGTLGLGRQSAVLSTFAASFALSSTGNQSIFKKETDEEIKVYGAAFGFGGGTHLNVERLNSSPGAGELVAAIQTVMETGRLRREVGVDGGIRDVMRVASEHAVLTVVDFPLRVLSMIAQIRCGLWVCNGFAVRGQLLHYRDFMLS</sequence>
<dbReference type="EMBL" id="JANVFU010000032">
    <property type="protein sequence ID" value="KAJ3738462.1"/>
    <property type="molecule type" value="Genomic_DNA"/>
</dbReference>
<dbReference type="PANTHER" id="PTHR42862">
    <property type="entry name" value="DELTA-1-PYRROLINE-5-CARBOXYLATE DEHYDROGENASE 1, ISOFORM A-RELATED"/>
    <property type="match status" value="1"/>
</dbReference>
<dbReference type="InterPro" id="IPR050485">
    <property type="entry name" value="Proline_metab_enzyme"/>
</dbReference>
<evidence type="ECO:0000256" key="1">
    <source>
        <dbReference type="ARBA" id="ARBA00023002"/>
    </source>
</evidence>
<comment type="caution">
    <text evidence="4">The sequence shown here is derived from an EMBL/GenBank/DDBJ whole genome shotgun (WGS) entry which is preliminary data.</text>
</comment>
<feature type="domain" description="Aldehyde dehydrogenase" evidence="3">
    <location>
        <begin position="44"/>
        <end position="124"/>
    </location>
</feature>
<evidence type="ECO:0000259" key="3">
    <source>
        <dbReference type="Pfam" id="PF00171"/>
    </source>
</evidence>
<gene>
    <name evidence="4" type="ORF">DFH05DRAFT_1604517</name>
</gene>
<dbReference type="SUPFAM" id="SSF53720">
    <property type="entry name" value="ALDH-like"/>
    <property type="match status" value="1"/>
</dbReference>
<evidence type="ECO:0000313" key="4">
    <source>
        <dbReference type="EMBL" id="KAJ3738462.1"/>
    </source>
</evidence>
<keyword evidence="1" id="KW-0560">Oxidoreductase</keyword>
<dbReference type="PANTHER" id="PTHR42862:SF1">
    <property type="entry name" value="DELTA-1-PYRROLINE-5-CARBOXYLATE DEHYDROGENASE 2, ISOFORM A-RELATED"/>
    <property type="match status" value="1"/>
</dbReference>
<evidence type="ECO:0000313" key="5">
    <source>
        <dbReference type="Proteomes" id="UP001142393"/>
    </source>
</evidence>
<dbReference type="InterPro" id="IPR015590">
    <property type="entry name" value="Aldehyde_DH_dom"/>
</dbReference>
<protein>
    <recommendedName>
        <fullName evidence="3">Aldehyde dehydrogenase domain-containing protein</fullName>
    </recommendedName>
</protein>
<accession>A0A9W8TRA4</accession>
<name>A0A9W8TRA4_9AGAR</name>
<organism evidence="4 5">
    <name type="scientific">Lentinula detonsa</name>
    <dbReference type="NCBI Taxonomy" id="2804962"/>
    <lineage>
        <taxon>Eukaryota</taxon>
        <taxon>Fungi</taxon>
        <taxon>Dikarya</taxon>
        <taxon>Basidiomycota</taxon>
        <taxon>Agaricomycotina</taxon>
        <taxon>Agaricomycetes</taxon>
        <taxon>Agaricomycetidae</taxon>
        <taxon>Agaricales</taxon>
        <taxon>Marasmiineae</taxon>
        <taxon>Omphalotaceae</taxon>
        <taxon>Lentinula</taxon>
    </lineage>
</organism>
<dbReference type="GO" id="GO:0003842">
    <property type="term" value="F:L-glutamate gamma-semialdehyde dehydrogenase activity"/>
    <property type="evidence" value="ECO:0007669"/>
    <property type="project" value="TreeGrafter"/>
</dbReference>
<reference evidence="4 5" key="1">
    <citation type="journal article" date="2023" name="Proc. Natl. Acad. Sci. U.S.A.">
        <title>A global phylogenomic analysis of the shiitake genus Lentinula.</title>
        <authorList>
            <person name="Sierra-Patev S."/>
            <person name="Min B."/>
            <person name="Naranjo-Ortiz M."/>
            <person name="Looney B."/>
            <person name="Konkel Z."/>
            <person name="Slot J.C."/>
            <person name="Sakamoto Y."/>
            <person name="Steenwyk J.L."/>
            <person name="Rokas A."/>
            <person name="Carro J."/>
            <person name="Camarero S."/>
            <person name="Ferreira P."/>
            <person name="Molpeceres G."/>
            <person name="Ruiz-Duenas F.J."/>
            <person name="Serrano A."/>
            <person name="Henrissat B."/>
            <person name="Drula E."/>
            <person name="Hughes K.W."/>
            <person name="Mata J.L."/>
            <person name="Ishikawa N.K."/>
            <person name="Vargas-Isla R."/>
            <person name="Ushijima S."/>
            <person name="Smith C.A."/>
            <person name="Donoghue J."/>
            <person name="Ahrendt S."/>
            <person name="Andreopoulos W."/>
            <person name="He G."/>
            <person name="LaButti K."/>
            <person name="Lipzen A."/>
            <person name="Ng V."/>
            <person name="Riley R."/>
            <person name="Sandor L."/>
            <person name="Barry K."/>
            <person name="Martinez A.T."/>
            <person name="Xiao Y."/>
            <person name="Gibbons J.G."/>
            <person name="Terashima K."/>
            <person name="Grigoriev I.V."/>
            <person name="Hibbett D."/>
        </authorList>
    </citation>
    <scope>NUCLEOTIDE SEQUENCE [LARGE SCALE GENOMIC DNA]</scope>
    <source>
        <strain evidence="4 5">TFB7810</strain>
    </source>
</reference>
<dbReference type="AlphaFoldDB" id="A0A9W8TRA4"/>
<keyword evidence="5" id="KW-1185">Reference proteome</keyword>
<evidence type="ECO:0000256" key="2">
    <source>
        <dbReference type="ARBA" id="ARBA00023027"/>
    </source>
</evidence>
<dbReference type="Gene3D" id="3.40.605.10">
    <property type="entry name" value="Aldehyde Dehydrogenase, Chain A, domain 1"/>
    <property type="match status" value="1"/>
</dbReference>
<dbReference type="Pfam" id="PF00171">
    <property type="entry name" value="Aldedh"/>
    <property type="match status" value="1"/>
</dbReference>
<dbReference type="InterPro" id="IPR016162">
    <property type="entry name" value="Ald_DH_N"/>
</dbReference>
<dbReference type="Proteomes" id="UP001142393">
    <property type="component" value="Unassembled WGS sequence"/>
</dbReference>
<dbReference type="GO" id="GO:0010133">
    <property type="term" value="P:L-proline catabolic process to L-glutamate"/>
    <property type="evidence" value="ECO:0007669"/>
    <property type="project" value="TreeGrafter"/>
</dbReference>